<sequence>MPSKKANFVYMQLTTYISDLLYRYECVIIPGFGAFLTRYKSAHIDNSTNTFNPPSKIVSFNKQLQANDGLFANYVASVEKCSYETALQKIRSFTSQISRELSEGKTISFKNIGEFSLNEEQSLQFEPLQQQNFSTSAFGLSSFVSPKITREFYKETVEALEEKAPIIFTPERKAAKSYLKYAAIAVIAMSAIGLGSLKLYESQVQKFNLAERQKANSLIENQIQEATFVIENPLPVLSLQLPKHTGMYHIVAGAYREEDNADKKVEQLRDKGFSPLKMEPTRYGLHQVLYASFEDRLEALNKLSEIKRTENADAWMLVQEIQ</sequence>
<reference evidence="2 3" key="1">
    <citation type="submission" date="2019-08" db="EMBL/GenBank/DDBJ databases">
        <title>Genome of Aequorivita antarctica SW49 (type strain).</title>
        <authorList>
            <person name="Bowman J.P."/>
        </authorList>
    </citation>
    <scope>NUCLEOTIDE SEQUENCE [LARGE SCALE GENOMIC DNA]</scope>
    <source>
        <strain evidence="2 3">SW49</strain>
    </source>
</reference>
<protein>
    <submittedName>
        <fullName evidence="2">SPOR domain-containing protein</fullName>
    </submittedName>
</protein>
<dbReference type="GO" id="GO:0042834">
    <property type="term" value="F:peptidoglycan binding"/>
    <property type="evidence" value="ECO:0007669"/>
    <property type="project" value="InterPro"/>
</dbReference>
<dbReference type="Pfam" id="PF18175">
    <property type="entry name" value="HU-CCDC81_bac_2"/>
    <property type="match status" value="1"/>
</dbReference>
<dbReference type="OrthoDB" id="653949at2"/>
<organism evidence="2 3">
    <name type="scientific">Aequorivita antarctica</name>
    <dbReference type="NCBI Taxonomy" id="153266"/>
    <lineage>
        <taxon>Bacteria</taxon>
        <taxon>Pseudomonadati</taxon>
        <taxon>Bacteroidota</taxon>
        <taxon>Flavobacteriia</taxon>
        <taxon>Flavobacteriales</taxon>
        <taxon>Flavobacteriaceae</taxon>
        <taxon>Aequorivita</taxon>
    </lineage>
</organism>
<dbReference type="Pfam" id="PF05036">
    <property type="entry name" value="SPOR"/>
    <property type="match status" value="1"/>
</dbReference>
<dbReference type="InterPro" id="IPR040495">
    <property type="entry name" value="HU-CCDC81_bac_1"/>
</dbReference>
<keyword evidence="3" id="KW-1185">Reference proteome</keyword>
<dbReference type="Gene3D" id="3.30.70.1070">
    <property type="entry name" value="Sporulation related repeat"/>
    <property type="match status" value="1"/>
</dbReference>
<evidence type="ECO:0000313" key="2">
    <source>
        <dbReference type="EMBL" id="TXD74907.1"/>
    </source>
</evidence>
<dbReference type="InterPro" id="IPR041268">
    <property type="entry name" value="HU-CCDC81_bac_2"/>
</dbReference>
<evidence type="ECO:0000259" key="1">
    <source>
        <dbReference type="PROSITE" id="PS51724"/>
    </source>
</evidence>
<dbReference type="InterPro" id="IPR007730">
    <property type="entry name" value="SPOR-like_dom"/>
</dbReference>
<accession>A0A5C6Z487</accession>
<dbReference type="InterPro" id="IPR036680">
    <property type="entry name" value="SPOR-like_sf"/>
</dbReference>
<comment type="caution">
    <text evidence="2">The sequence shown here is derived from an EMBL/GenBank/DDBJ whole genome shotgun (WGS) entry which is preliminary data.</text>
</comment>
<dbReference type="EMBL" id="VORT01000001">
    <property type="protein sequence ID" value="TXD74907.1"/>
    <property type="molecule type" value="Genomic_DNA"/>
</dbReference>
<name>A0A5C6Z487_9FLAO</name>
<evidence type="ECO:0000313" key="3">
    <source>
        <dbReference type="Proteomes" id="UP000321497"/>
    </source>
</evidence>
<dbReference type="AlphaFoldDB" id="A0A5C6Z487"/>
<dbReference type="Proteomes" id="UP000321497">
    <property type="component" value="Unassembled WGS sequence"/>
</dbReference>
<dbReference type="SUPFAM" id="SSF110997">
    <property type="entry name" value="Sporulation related repeat"/>
    <property type="match status" value="1"/>
</dbReference>
<dbReference type="PROSITE" id="PS51724">
    <property type="entry name" value="SPOR"/>
    <property type="match status" value="1"/>
</dbReference>
<feature type="domain" description="SPOR" evidence="1">
    <location>
        <begin position="242"/>
        <end position="319"/>
    </location>
</feature>
<dbReference type="Pfam" id="PF18174">
    <property type="entry name" value="HU-CCDC81_bac_1"/>
    <property type="match status" value="1"/>
</dbReference>
<gene>
    <name evidence="2" type="ORF">ESU54_01570</name>
</gene>
<proteinExistence type="predicted"/>